<reference evidence="4 5" key="1">
    <citation type="submission" date="2018-06" db="EMBL/GenBank/DDBJ databases">
        <authorList>
            <consortium name="Pathogen Informatics"/>
            <person name="Doyle S."/>
        </authorList>
    </citation>
    <scope>NUCLEOTIDE SEQUENCE [LARGE SCALE GENOMIC DNA]</scope>
    <source>
        <strain evidence="4 5">NCTC11460</strain>
    </source>
</reference>
<gene>
    <name evidence="4" type="primary">wcaJ</name>
    <name evidence="4" type="ORF">NCTC11460_00698</name>
</gene>
<keyword evidence="2" id="KW-0472">Membrane</keyword>
<keyword evidence="2" id="KW-0812">Transmembrane</keyword>
<dbReference type="Proteomes" id="UP000255101">
    <property type="component" value="Unassembled WGS sequence"/>
</dbReference>
<evidence type="ECO:0000256" key="2">
    <source>
        <dbReference type="SAM" id="Phobius"/>
    </source>
</evidence>
<feature type="domain" description="Bacterial sugar transferase" evidence="3">
    <location>
        <begin position="36"/>
        <end position="214"/>
    </location>
</feature>
<sequence length="220" mass="25487">MSFNKYKGDDKVLKEYIDTIDYSIVKRGKLFEACQRTVDIVLSLIGCIVGIPFIIIFGLLIKIEDGGPITYKQERLGRYGKEFYVYKLRSMRTDAEKFGAQWAEKDDPRVTKVGKFIRKTRIDEIPQLWNILKGDMGIIGPRPERSFFVKEFEEKYDHFVYRLAVKPGLTGWAQVNGGYEMDPGEKLVYDLEYIRNRSLLFDIKIILKTVTVLFTGDGAR</sequence>
<dbReference type="EMBL" id="UGTB01000004">
    <property type="protein sequence ID" value="SUB60784.1"/>
    <property type="molecule type" value="Genomic_DNA"/>
</dbReference>
<dbReference type="Pfam" id="PF02397">
    <property type="entry name" value="Bac_transf"/>
    <property type="match status" value="1"/>
</dbReference>
<dbReference type="GO" id="GO:0016780">
    <property type="term" value="F:phosphotransferase activity, for other substituted phosphate groups"/>
    <property type="evidence" value="ECO:0007669"/>
    <property type="project" value="TreeGrafter"/>
</dbReference>
<dbReference type="RefSeq" id="WP_002845380.1">
    <property type="nucleotide sequence ID" value="NZ_FOVA01000019.1"/>
</dbReference>
<dbReference type="InterPro" id="IPR003362">
    <property type="entry name" value="Bact_transf"/>
</dbReference>
<organism evidence="4 5">
    <name type="scientific">Peptostreptococcus anaerobius</name>
    <dbReference type="NCBI Taxonomy" id="1261"/>
    <lineage>
        <taxon>Bacteria</taxon>
        <taxon>Bacillati</taxon>
        <taxon>Bacillota</taxon>
        <taxon>Clostridia</taxon>
        <taxon>Peptostreptococcales</taxon>
        <taxon>Peptostreptococcaceae</taxon>
        <taxon>Peptostreptococcus</taxon>
    </lineage>
</organism>
<keyword evidence="2" id="KW-1133">Transmembrane helix</keyword>
<evidence type="ECO:0000313" key="4">
    <source>
        <dbReference type="EMBL" id="SUB60784.1"/>
    </source>
</evidence>
<dbReference type="AlphaFoldDB" id="A0A379CF92"/>
<dbReference type="PANTHER" id="PTHR30576:SF0">
    <property type="entry name" value="UNDECAPRENYL-PHOSPHATE N-ACETYLGALACTOSAMINYL 1-PHOSPHATE TRANSFERASE-RELATED"/>
    <property type="match status" value="1"/>
</dbReference>
<comment type="similarity">
    <text evidence="1">Belongs to the bacterial sugar transferase family.</text>
</comment>
<proteinExistence type="inferred from homology"/>
<protein>
    <submittedName>
        <fullName evidence="4">Colanic biosynthesis UDP-glucose lipid carrier transferase</fullName>
    </submittedName>
</protein>
<evidence type="ECO:0000313" key="5">
    <source>
        <dbReference type="Proteomes" id="UP000255101"/>
    </source>
</evidence>
<evidence type="ECO:0000256" key="1">
    <source>
        <dbReference type="ARBA" id="ARBA00006464"/>
    </source>
</evidence>
<accession>A0A379CF92</accession>
<name>A0A379CF92_9FIRM</name>
<evidence type="ECO:0000259" key="3">
    <source>
        <dbReference type="Pfam" id="PF02397"/>
    </source>
</evidence>
<keyword evidence="4" id="KW-0808">Transferase</keyword>
<dbReference type="PANTHER" id="PTHR30576">
    <property type="entry name" value="COLANIC BIOSYNTHESIS UDP-GLUCOSE LIPID CARRIER TRANSFERASE"/>
    <property type="match status" value="1"/>
</dbReference>
<feature type="transmembrane region" description="Helical" evidence="2">
    <location>
        <begin position="40"/>
        <end position="61"/>
    </location>
</feature>